<dbReference type="SUPFAM" id="SSF50630">
    <property type="entry name" value="Acid proteases"/>
    <property type="match status" value="1"/>
</dbReference>
<feature type="region of interest" description="Disordered" evidence="3">
    <location>
        <begin position="449"/>
        <end position="468"/>
    </location>
</feature>
<dbReference type="InterPro" id="IPR025165">
    <property type="entry name" value="DUF4100"/>
</dbReference>
<gene>
    <name evidence="5" type="ORF">MVEN_00458000</name>
</gene>
<dbReference type="Proteomes" id="UP000620124">
    <property type="component" value="Unassembled WGS sequence"/>
</dbReference>
<keyword evidence="6" id="KW-1185">Reference proteome</keyword>
<dbReference type="PROSITE" id="PS50158">
    <property type="entry name" value="ZF_CCHC"/>
    <property type="match status" value="1"/>
</dbReference>
<evidence type="ECO:0000256" key="3">
    <source>
        <dbReference type="SAM" id="MobiDB-lite"/>
    </source>
</evidence>
<feature type="region of interest" description="Disordered" evidence="3">
    <location>
        <begin position="238"/>
        <end position="260"/>
    </location>
</feature>
<feature type="region of interest" description="Disordered" evidence="3">
    <location>
        <begin position="386"/>
        <end position="409"/>
    </location>
</feature>
<dbReference type="GO" id="GO:0003676">
    <property type="term" value="F:nucleic acid binding"/>
    <property type="evidence" value="ECO:0007669"/>
    <property type="project" value="InterPro"/>
</dbReference>
<keyword evidence="2" id="KW-0863">Zinc-finger</keyword>
<keyword evidence="2" id="KW-0479">Metal-binding</keyword>
<dbReference type="InterPro" id="IPR001878">
    <property type="entry name" value="Znf_CCHC"/>
</dbReference>
<accession>A0A8H6YRD0</accession>
<dbReference type="AlphaFoldDB" id="A0A8H6YRD0"/>
<dbReference type="InterPro" id="IPR021109">
    <property type="entry name" value="Peptidase_aspartic_dom_sf"/>
</dbReference>
<dbReference type="Pfam" id="PF13352">
    <property type="entry name" value="DUF4100"/>
    <property type="match status" value="1"/>
</dbReference>
<dbReference type="Pfam" id="PF13650">
    <property type="entry name" value="Asp_protease_2"/>
    <property type="match status" value="1"/>
</dbReference>
<sequence length="743" mass="81824">MATPIPMPARGDRNAPQFDSSKPRELQRYFTDLEYHFTRSNVADDAEKKKHATRFLGVDDQDIWEALPEFQAPHTYAAFKAAVLKLYPGNDADRKYSLADLDALVGQYARVGILSKGDYSEFYRQFLVITTYLIARHRLSATEQSKAFRRAISPPRLWQEVELRLKIKKPDVHPDDPYEIADLNEAVEFALATTSSAPVSTAASQMPTSQSQSDIKQEPGITALLESMNGLIKVLTAQHQHSYSHPSASQPSHSSPRNDQNCSYCGEPGHFIIKCPRVEEDMNAGKCKRNAEGRVTLPSGAFVPRHVIGPNLRARIDEWHRQNPGQLAAAQLLFEVATQRLTAAPPPPVMATTTFQLSEEDRIRSLEHEIFALRTRAQARRAIAAGEPVETPEQPIRAASPPVNNAPVPDPVPAVPPVILRPQNRPSAPPAPQTEHPFAKARDAAYAPPRDRNVGALPNAAAGKKPDPAYRSTAPIYDEKIAHTVFDRSMNTPITLTQRELLSLSPDDKPANTSSAPPVDQFVLDPLPHDSTILHDSFDEQRTNDARNSAFLDSMPAAFVHSAQPDLPPGALVIPDVYESFYQSGDIPDDLVVSMESTAIRSILPIVDNKQQVESIIDGGSQIIAMSEAICHELGLAYDPRIVLKMQSANGSISPSLGLARNVPFRLGDITLYLQVHVVRNPAYDILLGRPFDVLTQSVIRNFPDENQTITICDPNTGKVATVPTVPRGPPRSRTQGFQPSRN</sequence>
<feature type="compositionally biased region" description="Low complexity" evidence="3">
    <location>
        <begin position="238"/>
        <end position="255"/>
    </location>
</feature>
<comment type="caution">
    <text evidence="5">The sequence shown here is derived from an EMBL/GenBank/DDBJ whole genome shotgun (WGS) entry which is preliminary data.</text>
</comment>
<protein>
    <recommendedName>
        <fullName evidence="4">CCHC-type domain-containing protein</fullName>
    </recommendedName>
</protein>
<name>A0A8H6YRD0_9AGAR</name>
<feature type="domain" description="CCHC-type" evidence="4">
    <location>
        <begin position="262"/>
        <end position="277"/>
    </location>
</feature>
<evidence type="ECO:0000256" key="1">
    <source>
        <dbReference type="ARBA" id="ARBA00022664"/>
    </source>
</evidence>
<feature type="region of interest" description="Disordered" evidence="3">
    <location>
        <begin position="1"/>
        <end position="22"/>
    </location>
</feature>
<keyword evidence="2" id="KW-0862">Zinc</keyword>
<dbReference type="CDD" id="cd00303">
    <property type="entry name" value="retropepsin_like"/>
    <property type="match status" value="1"/>
</dbReference>
<dbReference type="Gene3D" id="2.40.70.10">
    <property type="entry name" value="Acid Proteases"/>
    <property type="match status" value="1"/>
</dbReference>
<dbReference type="GO" id="GO:0006397">
    <property type="term" value="P:mRNA processing"/>
    <property type="evidence" value="ECO:0007669"/>
    <property type="project" value="UniProtKB-KW"/>
</dbReference>
<feature type="compositionally biased region" description="Polar residues" evidence="3">
    <location>
        <begin position="733"/>
        <end position="743"/>
    </location>
</feature>
<reference evidence="5" key="1">
    <citation type="submission" date="2020-05" db="EMBL/GenBank/DDBJ databases">
        <title>Mycena genomes resolve the evolution of fungal bioluminescence.</title>
        <authorList>
            <person name="Tsai I.J."/>
        </authorList>
    </citation>
    <scope>NUCLEOTIDE SEQUENCE</scope>
    <source>
        <strain evidence="5">CCC161011</strain>
    </source>
</reference>
<dbReference type="EMBL" id="JACAZI010000003">
    <property type="protein sequence ID" value="KAF7365838.1"/>
    <property type="molecule type" value="Genomic_DNA"/>
</dbReference>
<evidence type="ECO:0000313" key="5">
    <source>
        <dbReference type="EMBL" id="KAF7365838.1"/>
    </source>
</evidence>
<keyword evidence="1" id="KW-0507">mRNA processing</keyword>
<dbReference type="InterPro" id="IPR036875">
    <property type="entry name" value="Znf_CCHC_sf"/>
</dbReference>
<proteinExistence type="predicted"/>
<evidence type="ECO:0000259" key="4">
    <source>
        <dbReference type="PROSITE" id="PS50158"/>
    </source>
</evidence>
<evidence type="ECO:0000256" key="2">
    <source>
        <dbReference type="PROSITE-ProRule" id="PRU00047"/>
    </source>
</evidence>
<evidence type="ECO:0000313" key="6">
    <source>
        <dbReference type="Proteomes" id="UP000620124"/>
    </source>
</evidence>
<organism evidence="5 6">
    <name type="scientific">Mycena venus</name>
    <dbReference type="NCBI Taxonomy" id="2733690"/>
    <lineage>
        <taxon>Eukaryota</taxon>
        <taxon>Fungi</taxon>
        <taxon>Dikarya</taxon>
        <taxon>Basidiomycota</taxon>
        <taxon>Agaricomycotina</taxon>
        <taxon>Agaricomycetes</taxon>
        <taxon>Agaricomycetidae</taxon>
        <taxon>Agaricales</taxon>
        <taxon>Marasmiineae</taxon>
        <taxon>Mycenaceae</taxon>
        <taxon>Mycena</taxon>
    </lineage>
</organism>
<dbReference type="GO" id="GO:0008270">
    <property type="term" value="F:zinc ion binding"/>
    <property type="evidence" value="ECO:0007669"/>
    <property type="project" value="UniProtKB-KW"/>
</dbReference>
<feature type="region of interest" description="Disordered" evidence="3">
    <location>
        <begin position="722"/>
        <end position="743"/>
    </location>
</feature>
<dbReference type="OrthoDB" id="3252634at2759"/>
<dbReference type="SUPFAM" id="SSF57756">
    <property type="entry name" value="Retrovirus zinc finger-like domains"/>
    <property type="match status" value="1"/>
</dbReference>